<dbReference type="InterPro" id="IPR003594">
    <property type="entry name" value="HATPase_dom"/>
</dbReference>
<dbReference type="EMBL" id="WNKX01000021">
    <property type="protein sequence ID" value="MTW13359.1"/>
    <property type="molecule type" value="Genomic_DNA"/>
</dbReference>
<organism evidence="6 7">
    <name type="scientific">Massilia eburnea</name>
    <dbReference type="NCBI Taxonomy" id="1776165"/>
    <lineage>
        <taxon>Bacteria</taxon>
        <taxon>Pseudomonadati</taxon>
        <taxon>Pseudomonadota</taxon>
        <taxon>Betaproteobacteria</taxon>
        <taxon>Burkholderiales</taxon>
        <taxon>Oxalobacteraceae</taxon>
        <taxon>Telluria group</taxon>
        <taxon>Massilia</taxon>
    </lineage>
</organism>
<accession>A0A6L6QM34</accession>
<proteinExistence type="predicted"/>
<dbReference type="Proteomes" id="UP000472320">
    <property type="component" value="Unassembled WGS sequence"/>
</dbReference>
<evidence type="ECO:0000313" key="7">
    <source>
        <dbReference type="Proteomes" id="UP000472320"/>
    </source>
</evidence>
<gene>
    <name evidence="6" type="ORF">GM658_22385</name>
</gene>
<evidence type="ECO:0000313" key="6">
    <source>
        <dbReference type="EMBL" id="MTW13359.1"/>
    </source>
</evidence>
<name>A0A6L6QM34_9BURK</name>
<keyword evidence="2 6" id="KW-0418">Kinase</keyword>
<dbReference type="InterPro" id="IPR011712">
    <property type="entry name" value="Sig_transdc_His_kin_sub3_dim/P"/>
</dbReference>
<evidence type="ECO:0000256" key="2">
    <source>
        <dbReference type="ARBA" id="ARBA00022777"/>
    </source>
</evidence>
<feature type="domain" description="Histidine kinase/HSP90-like ATPase" evidence="4">
    <location>
        <begin position="133"/>
        <end position="224"/>
    </location>
</feature>
<dbReference type="Pfam" id="PF02518">
    <property type="entry name" value="HATPase_c"/>
    <property type="match status" value="1"/>
</dbReference>
<dbReference type="InterPro" id="IPR050482">
    <property type="entry name" value="Sensor_HK_TwoCompSys"/>
</dbReference>
<dbReference type="RefSeq" id="WP_155456279.1">
    <property type="nucleotide sequence ID" value="NZ_WNKX01000021.1"/>
</dbReference>
<dbReference type="CDD" id="cd16917">
    <property type="entry name" value="HATPase_UhpB-NarQ-NarX-like"/>
    <property type="match status" value="1"/>
</dbReference>
<dbReference type="GO" id="GO:0046983">
    <property type="term" value="F:protein dimerization activity"/>
    <property type="evidence" value="ECO:0007669"/>
    <property type="project" value="InterPro"/>
</dbReference>
<feature type="domain" description="Signal transduction histidine kinase subgroup 3 dimerisation and phosphoacceptor" evidence="5">
    <location>
        <begin position="24"/>
        <end position="85"/>
    </location>
</feature>
<dbReference type="Gene3D" id="3.30.565.10">
    <property type="entry name" value="Histidine kinase-like ATPase, C-terminal domain"/>
    <property type="match status" value="1"/>
</dbReference>
<dbReference type="Pfam" id="PF07730">
    <property type="entry name" value="HisKA_3"/>
    <property type="match status" value="1"/>
</dbReference>
<keyword evidence="7" id="KW-1185">Reference proteome</keyword>
<evidence type="ECO:0000259" key="5">
    <source>
        <dbReference type="Pfam" id="PF07730"/>
    </source>
</evidence>
<dbReference type="SUPFAM" id="SSF55874">
    <property type="entry name" value="ATPase domain of HSP90 chaperone/DNA topoisomerase II/histidine kinase"/>
    <property type="match status" value="1"/>
</dbReference>
<protein>
    <submittedName>
        <fullName evidence="6">Histidine kinase</fullName>
    </submittedName>
</protein>
<reference evidence="6 7" key="1">
    <citation type="submission" date="2019-11" db="EMBL/GenBank/DDBJ databases">
        <title>Type strains purchased from KCTC, JCM and DSMZ.</title>
        <authorList>
            <person name="Lu H."/>
        </authorList>
    </citation>
    <scope>NUCLEOTIDE SEQUENCE [LARGE SCALE GENOMIC DNA]</scope>
    <source>
        <strain evidence="6 7">JCM 31587</strain>
    </source>
</reference>
<keyword evidence="3" id="KW-0902">Two-component regulatory system</keyword>
<evidence type="ECO:0000256" key="1">
    <source>
        <dbReference type="ARBA" id="ARBA00022679"/>
    </source>
</evidence>
<dbReference type="GO" id="GO:0016020">
    <property type="term" value="C:membrane"/>
    <property type="evidence" value="ECO:0007669"/>
    <property type="project" value="InterPro"/>
</dbReference>
<comment type="caution">
    <text evidence="6">The sequence shown here is derived from an EMBL/GenBank/DDBJ whole genome shotgun (WGS) entry which is preliminary data.</text>
</comment>
<evidence type="ECO:0000256" key="3">
    <source>
        <dbReference type="ARBA" id="ARBA00023012"/>
    </source>
</evidence>
<dbReference type="GO" id="GO:0000155">
    <property type="term" value="F:phosphorelay sensor kinase activity"/>
    <property type="evidence" value="ECO:0007669"/>
    <property type="project" value="InterPro"/>
</dbReference>
<evidence type="ECO:0000259" key="4">
    <source>
        <dbReference type="Pfam" id="PF02518"/>
    </source>
</evidence>
<dbReference type="AlphaFoldDB" id="A0A6L6QM34"/>
<dbReference type="Gene3D" id="1.20.5.1930">
    <property type="match status" value="1"/>
</dbReference>
<sequence length="227" mass="25021">MSATSDAAELRELLGYVNNCWDDERRALSRQMHDSLGSSLTALTMHLGLLTSKLPQEPALLDRAEQMKKLLHAIIETNRGMQHKLWNDKLEFLGLRVALGELVSQFGAEHLMKTQCSLPEEEPACPRSHRVVLLRAAEEGLRNVATHARASKVEVIVDDMDDSIVLVVKDDGVGLGQAAVPDEDWQRHHGLRMIRERAIFLGGALSLTANEGQGAVLTVSLPKPPLD</sequence>
<dbReference type="PANTHER" id="PTHR24421">
    <property type="entry name" value="NITRATE/NITRITE SENSOR PROTEIN NARX-RELATED"/>
    <property type="match status" value="1"/>
</dbReference>
<dbReference type="PANTHER" id="PTHR24421:SF58">
    <property type="entry name" value="SIGNAL TRANSDUCTION HISTIDINE-PROTEIN KINASE_PHOSPHATASE UHPB"/>
    <property type="match status" value="1"/>
</dbReference>
<dbReference type="OrthoDB" id="8700796at2"/>
<dbReference type="InterPro" id="IPR036890">
    <property type="entry name" value="HATPase_C_sf"/>
</dbReference>
<keyword evidence="1" id="KW-0808">Transferase</keyword>